<keyword evidence="3" id="KW-1185">Reference proteome</keyword>
<proteinExistence type="predicted"/>
<accession>A0AAD4F851</accession>
<evidence type="ECO:0008006" key="4">
    <source>
        <dbReference type="Google" id="ProtNLM"/>
    </source>
</evidence>
<dbReference type="Proteomes" id="UP001197093">
    <property type="component" value="Unassembled WGS sequence"/>
</dbReference>
<protein>
    <recommendedName>
        <fullName evidence="4">Clr5 domain-containing protein</fullName>
    </recommendedName>
</protein>
<evidence type="ECO:0000256" key="1">
    <source>
        <dbReference type="SAM" id="MobiDB-lite"/>
    </source>
</evidence>
<organism evidence="2 3">
    <name type="scientific">Staphylotrichum longicolle</name>
    <dbReference type="NCBI Taxonomy" id="669026"/>
    <lineage>
        <taxon>Eukaryota</taxon>
        <taxon>Fungi</taxon>
        <taxon>Dikarya</taxon>
        <taxon>Ascomycota</taxon>
        <taxon>Pezizomycotina</taxon>
        <taxon>Sordariomycetes</taxon>
        <taxon>Sordariomycetidae</taxon>
        <taxon>Sordariales</taxon>
        <taxon>Chaetomiaceae</taxon>
        <taxon>Staphylotrichum</taxon>
    </lineage>
</organism>
<gene>
    <name evidence="2" type="ORF">NEMBOFW57_004532</name>
</gene>
<name>A0AAD4F851_9PEZI</name>
<reference evidence="2" key="1">
    <citation type="submission" date="2023-02" db="EMBL/GenBank/DDBJ databases">
        <authorList>
            <person name="Palmer J.M."/>
        </authorList>
    </citation>
    <scope>NUCLEOTIDE SEQUENCE</scope>
    <source>
        <strain evidence="2">FW57</strain>
    </source>
</reference>
<sequence length="440" mass="49701">MADYGSESSYKRRYPKRKSSQVGKQTRNKSTPERSAEIVAGPIIKVDDFDLHWHMFLSVPYPLEVERFTHHEHLLHAVDCFIRGIFDTRNKGWSASTTSFLGPGGNDQSPLYYQWRSISDRCHSVALLVRAGQQGKAEATLEQLFQELGNLVEHRHPAFMVSFWRLCLRLLGVDTHIPQANAVRRLLSLVKACRPENDPAALIAASLSAMVPGDLRNALRIGYLKAIRTMGELIGDENIMVLEMASYYCKFFDTPYLVREALLGKFEFVWHKTYDGHAERSRPAIAVAYAYAYAAYYVLDRPLIAIDMGVKLRDTAAGHSHLAEPARARWTLETEAFAFASKTVAEMYRQQVSRAGNLACAADQFAKCCASMQGAILKLEKGDRECRTRAGIMSATLNRWLVEWGLQQQAEEEAIRARRILNSVEGKMCRGNTCVERVWS</sequence>
<feature type="region of interest" description="Disordered" evidence="1">
    <location>
        <begin position="1"/>
        <end position="34"/>
    </location>
</feature>
<evidence type="ECO:0000313" key="3">
    <source>
        <dbReference type="Proteomes" id="UP001197093"/>
    </source>
</evidence>
<dbReference type="EMBL" id="JAHCVI010000001">
    <property type="protein sequence ID" value="KAG7294459.1"/>
    <property type="molecule type" value="Genomic_DNA"/>
</dbReference>
<evidence type="ECO:0000313" key="2">
    <source>
        <dbReference type="EMBL" id="KAG7294459.1"/>
    </source>
</evidence>
<comment type="caution">
    <text evidence="2">The sequence shown here is derived from an EMBL/GenBank/DDBJ whole genome shotgun (WGS) entry which is preliminary data.</text>
</comment>
<dbReference type="AlphaFoldDB" id="A0AAD4F851"/>
<feature type="compositionally biased region" description="Polar residues" evidence="1">
    <location>
        <begin position="20"/>
        <end position="29"/>
    </location>
</feature>